<dbReference type="EMBL" id="AC183498">
    <property type="protein sequence ID" value="ABD65172.1"/>
    <property type="molecule type" value="Genomic_DNA"/>
</dbReference>
<sequence>MSSYLLSLSANVKSVGAGEREKEILCISRPSFLYLLPLFHLYLVVIVTETGRTQVEPPVIVLFSVSSIGKVERPNSLSGEYSGFSTSEECGEHRETDRILNKWYQSAGYGDSRIHRVNVKGRRKRRLLEVDEDDVGSGGTNVHSERSNRICWFVVCETMCRSKVIYVETRVIVCCVPSFSSEDMKAERSSSSSQLLIYSSPTQREAVMAGKSYSAKVKRELKLAGSQRMYIVFAKDDQGSVLFQKIEKMAVGGTYESQEVAEKHDSEVYSVVEQNKFSILKLQGSVTRVNDQILVDMRSSGSDDQSYQKIRNRAEAARAKAKNVQPFARASSVKRSYCLNSKVFLQNIKGKESKKLVLLVMLVMFPLGQGCYKLKSAGMSQVMVAHVFRNSSPRPVEVSETRRWSTWSSATGSDQFLKSSQLLMASGEESQVQCVQENLKCSDFKAESERNAVSGWSYFSAKNLVSSEFEQRYIKVYVGFAGEEIKGVLISSIRQHKDKAFHSMCNWFEVLEKAEEETCYELEEVEIFSVRKALAGLTSVEPKFGRAGETHHGLDIDVKEAVKKVSQVLMMRDTVKEYKKCFSSYCGSSSGFKAELARQKAEFEQRSCIESLLNRVVLSGVFCWQQQRCRVVLNQRASGLRKKIQVPKEFQASISSVTDKWSQVETAKGRSMKKLSLTQGCVRAVYQLKKTVLKNEKKVQMSSGKEVFMLYQDGYGLRCLEETNFRKELQMSKFAQVHEEKAQRKPRRKFTQANVGLMKGTERVKAEGESSRPRARGSEKACDRVLELLLISSSSIPFVSRGDCNRDRKNASVTSGDCTLLSFIYWKG</sequence>
<evidence type="ECO:0000313" key="1">
    <source>
        <dbReference type="EMBL" id="ABD65172.1"/>
    </source>
</evidence>
<accession>Q2A961</accession>
<protein>
    <submittedName>
        <fullName evidence="1">Uncharacterized protein</fullName>
    </submittedName>
</protein>
<reference evidence="1" key="1">
    <citation type="submission" date="2006-03" db="EMBL/GenBank/DDBJ databases">
        <title>Comparative genomics of Brassica oleracea and Arabidopsis thaliana reveals gene loss, fragmentation and dispersal following polyploidy.</title>
        <authorList>
            <person name="Town C.D."/>
            <person name="Cheung F."/>
            <person name="Maiti R."/>
            <person name="Crabtree J."/>
            <person name="Haas B.J."/>
            <person name="Wortman J.R."/>
            <person name="Hine E.E."/>
            <person name="Althoff R."/>
            <person name="Arbogast T."/>
            <person name="Tallon L.J."/>
            <person name="Teresa U.T."/>
            <person name="Trick M."/>
            <person name="Bancroft I."/>
        </authorList>
    </citation>
    <scope>NUCLEOTIDE SEQUENCE</scope>
</reference>
<gene>
    <name evidence="1" type="ORF">40.t00059</name>
</gene>
<dbReference type="AlphaFoldDB" id="Q2A961"/>
<proteinExistence type="predicted"/>
<name>Q2A961_BRAOL</name>
<organism evidence="1">
    <name type="scientific">Brassica oleracea</name>
    <name type="common">Wild cabbage</name>
    <dbReference type="NCBI Taxonomy" id="3712"/>
    <lineage>
        <taxon>Eukaryota</taxon>
        <taxon>Viridiplantae</taxon>
        <taxon>Streptophyta</taxon>
        <taxon>Embryophyta</taxon>
        <taxon>Tracheophyta</taxon>
        <taxon>Spermatophyta</taxon>
        <taxon>Magnoliopsida</taxon>
        <taxon>eudicotyledons</taxon>
        <taxon>Gunneridae</taxon>
        <taxon>Pentapetalae</taxon>
        <taxon>rosids</taxon>
        <taxon>malvids</taxon>
        <taxon>Brassicales</taxon>
        <taxon>Brassicaceae</taxon>
        <taxon>Brassiceae</taxon>
        <taxon>Brassica</taxon>
    </lineage>
</organism>